<dbReference type="Proteomes" id="UP000230750">
    <property type="component" value="Unassembled WGS sequence"/>
</dbReference>
<gene>
    <name evidence="3" type="ORF">BSL78_07267</name>
</gene>
<dbReference type="Pfam" id="PF17921">
    <property type="entry name" value="Integrase_H2C2"/>
    <property type="match status" value="1"/>
</dbReference>
<evidence type="ECO:0000256" key="1">
    <source>
        <dbReference type="SAM" id="MobiDB-lite"/>
    </source>
</evidence>
<dbReference type="SUPFAM" id="SSF53098">
    <property type="entry name" value="Ribonuclease H-like"/>
    <property type="match status" value="1"/>
</dbReference>
<dbReference type="FunFam" id="3.30.420.10:FF:000063">
    <property type="entry name" value="Retrovirus-related Pol polyprotein from transposon 297-like Protein"/>
    <property type="match status" value="1"/>
</dbReference>
<dbReference type="PANTHER" id="PTHR37984:SF13">
    <property type="entry name" value="RIBONUCLEASE H"/>
    <property type="match status" value="1"/>
</dbReference>
<dbReference type="InterPro" id="IPR041588">
    <property type="entry name" value="Integrase_H2C2"/>
</dbReference>
<protein>
    <recommendedName>
        <fullName evidence="2">Integrase catalytic domain-containing protein</fullName>
    </recommendedName>
</protein>
<dbReference type="Gene3D" id="3.30.420.10">
    <property type="entry name" value="Ribonuclease H-like superfamily/Ribonuclease H"/>
    <property type="match status" value="1"/>
</dbReference>
<dbReference type="InterPro" id="IPR050951">
    <property type="entry name" value="Retrovirus_Pol_polyprotein"/>
</dbReference>
<dbReference type="PANTHER" id="PTHR37984">
    <property type="entry name" value="PROTEIN CBG26694"/>
    <property type="match status" value="1"/>
</dbReference>
<name>A0A2G8L6G8_STIJA</name>
<evidence type="ECO:0000313" key="4">
    <source>
        <dbReference type="Proteomes" id="UP000230750"/>
    </source>
</evidence>
<organism evidence="3 4">
    <name type="scientific">Stichopus japonicus</name>
    <name type="common">Sea cucumber</name>
    <dbReference type="NCBI Taxonomy" id="307972"/>
    <lineage>
        <taxon>Eukaryota</taxon>
        <taxon>Metazoa</taxon>
        <taxon>Echinodermata</taxon>
        <taxon>Eleutherozoa</taxon>
        <taxon>Echinozoa</taxon>
        <taxon>Holothuroidea</taxon>
        <taxon>Aspidochirotacea</taxon>
        <taxon>Aspidochirotida</taxon>
        <taxon>Stichopodidae</taxon>
        <taxon>Apostichopus</taxon>
    </lineage>
</organism>
<dbReference type="InterPro" id="IPR036397">
    <property type="entry name" value="RNaseH_sf"/>
</dbReference>
<evidence type="ECO:0000259" key="2">
    <source>
        <dbReference type="PROSITE" id="PS50994"/>
    </source>
</evidence>
<proteinExistence type="predicted"/>
<dbReference type="Gene3D" id="1.10.340.70">
    <property type="match status" value="1"/>
</dbReference>
<feature type="region of interest" description="Disordered" evidence="1">
    <location>
        <begin position="391"/>
        <end position="438"/>
    </location>
</feature>
<comment type="caution">
    <text evidence="3">The sequence shown here is derived from an EMBL/GenBank/DDBJ whole genome shotgun (WGS) entry which is preliminary data.</text>
</comment>
<dbReference type="InterPro" id="IPR012337">
    <property type="entry name" value="RNaseH-like_sf"/>
</dbReference>
<keyword evidence="4" id="KW-1185">Reference proteome</keyword>
<dbReference type="Pfam" id="PF00665">
    <property type="entry name" value="rve"/>
    <property type="match status" value="1"/>
</dbReference>
<accession>A0A2G8L6G8</accession>
<dbReference type="OrthoDB" id="7758825at2759"/>
<dbReference type="InterPro" id="IPR001584">
    <property type="entry name" value="Integrase_cat-core"/>
</dbReference>
<feature type="domain" description="Integrase catalytic" evidence="2">
    <location>
        <begin position="116"/>
        <end position="266"/>
    </location>
</feature>
<reference evidence="3 4" key="1">
    <citation type="journal article" date="2017" name="PLoS Biol.">
        <title>The sea cucumber genome provides insights into morphological evolution and visceral regeneration.</title>
        <authorList>
            <person name="Zhang X."/>
            <person name="Sun L."/>
            <person name="Yuan J."/>
            <person name="Sun Y."/>
            <person name="Gao Y."/>
            <person name="Zhang L."/>
            <person name="Li S."/>
            <person name="Dai H."/>
            <person name="Hamel J.F."/>
            <person name="Liu C."/>
            <person name="Yu Y."/>
            <person name="Liu S."/>
            <person name="Lin W."/>
            <person name="Guo K."/>
            <person name="Jin S."/>
            <person name="Xu P."/>
            <person name="Storey K.B."/>
            <person name="Huan P."/>
            <person name="Zhang T."/>
            <person name="Zhou Y."/>
            <person name="Zhang J."/>
            <person name="Lin C."/>
            <person name="Li X."/>
            <person name="Xing L."/>
            <person name="Huo D."/>
            <person name="Sun M."/>
            <person name="Wang L."/>
            <person name="Mercier A."/>
            <person name="Li F."/>
            <person name="Yang H."/>
            <person name="Xiang J."/>
        </authorList>
    </citation>
    <scope>NUCLEOTIDE SEQUENCE [LARGE SCALE GENOMIC DNA]</scope>
    <source>
        <strain evidence="3">Shaxun</strain>
        <tissue evidence="3">Muscle</tissue>
    </source>
</reference>
<dbReference type="PROSITE" id="PS50994">
    <property type="entry name" value="INTEGRASE"/>
    <property type="match status" value="1"/>
</dbReference>
<dbReference type="FunFam" id="1.10.340.70:FF:000003">
    <property type="entry name" value="Protein CBG25708"/>
    <property type="match status" value="1"/>
</dbReference>
<sequence length="438" mass="50588">MDPERSDSKIKYVMEGWPEQTDDSLKQYFMKRTEITVQNGCLLWGNRVIIPPKGRIQLLNELHETHLGGARMKSLARMFIWWPKMDNEIDDLVKQCKPCQENRQNPPTAPLQPWAWPTRPWSRLHVDYAGPFMGHMFLIIVDAHSKWIEIHVMNSSTIVKLLLQTCVKRLQFGIPRMIVSDNESCFTREVFAYFCKQNGIKHVTSAPYHPSSNGSAERAVQTFKQGVKKLTRGSLEDRVARFLFKYRITPHSVTGVSPSELLMGRKLRSRFDLVHPDIQNRVLLKQQAQQQQHNKSTKPRNFWEGEKVYVRNFTTRGPKWLIRNIIKVTGPVSFKIKLGNDITVKRHQDQIRKCHANTPENSNLATEPEAAFDTMPLVQELGVESDTDDVYDEAAMSDETPSATIINERIQEEGPTGDSSTRKEYPSRNRKPPEYYGR</sequence>
<feature type="compositionally biased region" description="Basic and acidic residues" evidence="1">
    <location>
        <begin position="420"/>
        <end position="438"/>
    </location>
</feature>
<evidence type="ECO:0000313" key="3">
    <source>
        <dbReference type="EMBL" id="PIK55838.1"/>
    </source>
</evidence>
<dbReference type="AlphaFoldDB" id="A0A2G8L6G8"/>
<dbReference type="GO" id="GO:0015074">
    <property type="term" value="P:DNA integration"/>
    <property type="evidence" value="ECO:0007669"/>
    <property type="project" value="InterPro"/>
</dbReference>
<dbReference type="STRING" id="307972.A0A2G8L6G8"/>
<dbReference type="GO" id="GO:0003676">
    <property type="term" value="F:nucleic acid binding"/>
    <property type="evidence" value="ECO:0007669"/>
    <property type="project" value="InterPro"/>
</dbReference>
<dbReference type="EMBL" id="MRZV01000199">
    <property type="protein sequence ID" value="PIK55838.1"/>
    <property type="molecule type" value="Genomic_DNA"/>
</dbReference>